<evidence type="ECO:0000313" key="2">
    <source>
        <dbReference type="Proteomes" id="UP000736583"/>
    </source>
</evidence>
<proteinExistence type="predicted"/>
<dbReference type="Pfam" id="PF06277">
    <property type="entry name" value="EutA"/>
    <property type="match status" value="1"/>
</dbReference>
<evidence type="ECO:0000313" key="1">
    <source>
        <dbReference type="EMBL" id="MBU5591906.1"/>
    </source>
</evidence>
<keyword evidence="2" id="KW-1185">Reference proteome</keyword>
<dbReference type="PANTHER" id="PTHR32432:SF13">
    <property type="entry name" value="ETHANOLAMINE AMMONIA-LYASE REACTIVASE EUTA"/>
    <property type="match status" value="1"/>
</dbReference>
<dbReference type="PIRSF" id="PIRSF012293">
    <property type="entry name" value="EutA"/>
    <property type="match status" value="1"/>
</dbReference>
<dbReference type="NCBIfam" id="NF007992">
    <property type="entry name" value="PRK10719.1-3"/>
    <property type="match status" value="1"/>
</dbReference>
<sequence>MKEQILSVGIDIGTSTTQLVFSNITIENTASNFSVPRVNIVDKEIIYRSEIYFTPLITQKKIDKEKVKEIIKSEYEKAGVSISDVKTGAVIITGETARKENANDVLQTLSGFAGDFVVATAGPDLESIIAGRGAGADKVSDEENAYVVNVDIGGGTSNLALFKNGELVDTGCMDIGGRLIKIDINTKKIYYIYPKIKELAESIGVQIEVGDTADIDKLRKIARKMTEILEEAVCIRERSKMYDNLQTNKGIKDGYNIEYVTFSGGVADYIYSEDYSDYFKFGDMGVILGEEIKKSSLLSKIKLKPAIETIRATVVGAGSHTTDISGSTITYTTEDVFPIKNLPVLKLSNDDESNGFEFLGKSIKEKINWFNVENQNQLVAVALKGSKNPSFIDIQNLATSIINGMESLISSNYPLFIIVENDIAKVLGQTIYAKLGRKNNVICIDSVKVENGDYIDIGKPLVNGKVVPVVIKTLVFNS</sequence>
<gene>
    <name evidence="1" type="primary">eutA</name>
    <name evidence="1" type="ORF">KQI89_09015</name>
</gene>
<dbReference type="InterPro" id="IPR050696">
    <property type="entry name" value="FtsA/MreB"/>
</dbReference>
<name>A0ABS6F091_9CLOT</name>
<dbReference type="PANTHER" id="PTHR32432">
    <property type="entry name" value="CELL DIVISION PROTEIN FTSA-RELATED"/>
    <property type="match status" value="1"/>
</dbReference>
<protein>
    <submittedName>
        <fullName evidence="1">Ethanolamine ammonia-lyase reactivating factor EutA</fullName>
    </submittedName>
</protein>
<comment type="caution">
    <text evidence="1">The sequence shown here is derived from an EMBL/GenBank/DDBJ whole genome shotgun (WGS) entry which is preliminary data.</text>
</comment>
<dbReference type="SUPFAM" id="SSF53067">
    <property type="entry name" value="Actin-like ATPase domain"/>
    <property type="match status" value="1"/>
</dbReference>
<dbReference type="EMBL" id="JAHLQL010000002">
    <property type="protein sequence ID" value="MBU5591906.1"/>
    <property type="molecule type" value="Genomic_DNA"/>
</dbReference>
<accession>A0ABS6F091</accession>
<dbReference type="InterPro" id="IPR009377">
    <property type="entry name" value="EutA"/>
</dbReference>
<organism evidence="1 2">
    <name type="scientific">Clostridium simiarum</name>
    <dbReference type="NCBI Taxonomy" id="2841506"/>
    <lineage>
        <taxon>Bacteria</taxon>
        <taxon>Bacillati</taxon>
        <taxon>Bacillota</taxon>
        <taxon>Clostridia</taxon>
        <taxon>Eubacteriales</taxon>
        <taxon>Clostridiaceae</taxon>
        <taxon>Clostridium</taxon>
    </lineage>
</organism>
<dbReference type="InterPro" id="IPR043129">
    <property type="entry name" value="ATPase_NBD"/>
</dbReference>
<dbReference type="Gene3D" id="3.30.420.40">
    <property type="match status" value="1"/>
</dbReference>
<dbReference type="RefSeq" id="WP_032120530.1">
    <property type="nucleotide sequence ID" value="NZ_JAHLQL010000002.1"/>
</dbReference>
<reference evidence="1 2" key="1">
    <citation type="submission" date="2021-06" db="EMBL/GenBank/DDBJ databases">
        <authorList>
            <person name="Sun Q."/>
            <person name="Li D."/>
        </authorList>
    </citation>
    <scope>NUCLEOTIDE SEQUENCE [LARGE SCALE GENOMIC DNA]</scope>
    <source>
        <strain evidence="1 2">MSJ-4</strain>
    </source>
</reference>
<dbReference type="Proteomes" id="UP000736583">
    <property type="component" value="Unassembled WGS sequence"/>
</dbReference>